<evidence type="ECO:0000256" key="3">
    <source>
        <dbReference type="ARBA" id="ARBA00022553"/>
    </source>
</evidence>
<name>A0A2M6R887_9BACT</name>
<dbReference type="PROSITE" id="PS00710">
    <property type="entry name" value="PGM_PMM"/>
    <property type="match status" value="1"/>
</dbReference>
<dbReference type="SUPFAM" id="SSF53738">
    <property type="entry name" value="Phosphoglucomutase, first 3 domains"/>
    <property type="match status" value="3"/>
</dbReference>
<feature type="domain" description="Alpha-D-phosphohexomutase alpha/beta/alpha" evidence="10">
    <location>
        <begin position="154"/>
        <end position="255"/>
    </location>
</feature>
<dbReference type="SUPFAM" id="SSF55957">
    <property type="entry name" value="Phosphoglucomutase, C-terminal domain"/>
    <property type="match status" value="1"/>
</dbReference>
<evidence type="ECO:0000256" key="5">
    <source>
        <dbReference type="ARBA" id="ARBA00022842"/>
    </source>
</evidence>
<dbReference type="AlphaFoldDB" id="A0A2M6R887"/>
<dbReference type="EMBL" id="PEZX01000037">
    <property type="protein sequence ID" value="PIS06759.1"/>
    <property type="molecule type" value="Genomic_DNA"/>
</dbReference>
<dbReference type="InterPro" id="IPR036900">
    <property type="entry name" value="A-D-PHexomutase_C_sf"/>
</dbReference>
<evidence type="ECO:0000259" key="8">
    <source>
        <dbReference type="Pfam" id="PF00408"/>
    </source>
</evidence>
<feature type="domain" description="Alpha-D-phosphohexomutase alpha/beta/alpha" evidence="11">
    <location>
        <begin position="266"/>
        <end position="370"/>
    </location>
</feature>
<dbReference type="Gene3D" id="3.40.120.10">
    <property type="entry name" value="Alpha-D-Glucose-1,6-Bisphosphate, subunit A, domain 3"/>
    <property type="match status" value="3"/>
</dbReference>
<dbReference type="GO" id="GO:0000287">
    <property type="term" value="F:magnesium ion binding"/>
    <property type="evidence" value="ECO:0007669"/>
    <property type="project" value="InterPro"/>
</dbReference>
<comment type="cofactor">
    <cofactor evidence="1">
        <name>Mg(2+)</name>
        <dbReference type="ChEBI" id="CHEBI:18420"/>
    </cofactor>
</comment>
<keyword evidence="4 7" id="KW-0479">Metal-binding</keyword>
<dbReference type="CDD" id="cd03089">
    <property type="entry name" value="PMM_PGM"/>
    <property type="match status" value="1"/>
</dbReference>
<evidence type="ECO:0000259" key="9">
    <source>
        <dbReference type="Pfam" id="PF02878"/>
    </source>
</evidence>
<accession>A0A2M6R887</accession>
<evidence type="ECO:0000259" key="10">
    <source>
        <dbReference type="Pfam" id="PF02879"/>
    </source>
</evidence>
<evidence type="ECO:0000313" key="13">
    <source>
        <dbReference type="Proteomes" id="UP000231162"/>
    </source>
</evidence>
<feature type="domain" description="Alpha-D-phosphohexomutase alpha/beta/alpha" evidence="9">
    <location>
        <begin position="7"/>
        <end position="136"/>
    </location>
</feature>
<dbReference type="InterPro" id="IPR005844">
    <property type="entry name" value="A-D-PHexomutase_a/b/a-I"/>
</dbReference>
<dbReference type="Pfam" id="PF00408">
    <property type="entry name" value="PGM_PMM_IV"/>
    <property type="match status" value="1"/>
</dbReference>
<keyword evidence="5 7" id="KW-0460">Magnesium</keyword>
<sequence>MGYDASIFKAYDIRGIYPQQLDKDIAYRIAQGYVRVFNPTKPIVVGRDVRNSAPTIQAHVIKGLIDAGVDVIDIGLVSTEEFYFTVGNYNYGGGIQVTASHNPKEYIGMKMVQEGVEPISGENGIFDIKSIVESNENILAENKGTVTEKDVLDDFCNYALKWVDTKKLKQIKLVYNPNFGFEGEVIKRLVEIGKLPFDLIALNAEPNGNFPKGRPDPFIPENRPEFVELVKSSHADLGVAWDADADRVFFCADDGTFLDSYFTNRIIIKLMLEKYPNSKIVYDPRYTWALIDATKENGGVPIISRVGHSYIKQMMRQENAVFSGESSGHTYYRDFWYSDTGIIPLLQIAEFISTSSKKLSEIMNPVLQKYLISGEINIEVKDNEKIFRTIEEKYSDAQIDKLDGISIEYQDWRANVRASNTEPIMRLNVEAKSQQLMEEKRDELLSIIRSKYA</sequence>
<dbReference type="PANTHER" id="PTHR43771">
    <property type="entry name" value="PHOSPHOMANNOMUTASE"/>
    <property type="match status" value="1"/>
</dbReference>
<comment type="similarity">
    <text evidence="2 7">Belongs to the phosphohexose mutase family.</text>
</comment>
<dbReference type="InterPro" id="IPR005843">
    <property type="entry name" value="A-D-PHexomutase_C"/>
</dbReference>
<dbReference type="InterPro" id="IPR005841">
    <property type="entry name" value="Alpha-D-phosphohexomutase_SF"/>
</dbReference>
<evidence type="ECO:0000256" key="4">
    <source>
        <dbReference type="ARBA" id="ARBA00022723"/>
    </source>
</evidence>
<dbReference type="Pfam" id="PF02879">
    <property type="entry name" value="PGM_PMM_II"/>
    <property type="match status" value="1"/>
</dbReference>
<keyword evidence="6" id="KW-0413">Isomerase</keyword>
<dbReference type="PANTHER" id="PTHR43771:SF1">
    <property type="entry name" value="PHOSPHOMANNOMUTASE"/>
    <property type="match status" value="1"/>
</dbReference>
<reference evidence="13" key="1">
    <citation type="submission" date="2017-09" db="EMBL/GenBank/DDBJ databases">
        <title>Depth-based differentiation of microbial function through sediment-hosted aquifers and enrichment of novel symbionts in the deep terrestrial subsurface.</title>
        <authorList>
            <person name="Probst A.J."/>
            <person name="Ladd B."/>
            <person name="Jarett J.K."/>
            <person name="Geller-Mcgrath D.E."/>
            <person name="Sieber C.M.K."/>
            <person name="Emerson J.B."/>
            <person name="Anantharaman K."/>
            <person name="Thomas B.C."/>
            <person name="Malmstrom R."/>
            <person name="Stieglmeier M."/>
            <person name="Klingl A."/>
            <person name="Woyke T."/>
            <person name="Ryan C.M."/>
            <person name="Banfield J.F."/>
        </authorList>
    </citation>
    <scope>NUCLEOTIDE SEQUENCE [LARGE SCALE GENOMIC DNA]</scope>
</reference>
<evidence type="ECO:0000256" key="6">
    <source>
        <dbReference type="ARBA" id="ARBA00023235"/>
    </source>
</evidence>
<dbReference type="Proteomes" id="UP000231162">
    <property type="component" value="Unassembled WGS sequence"/>
</dbReference>
<dbReference type="Pfam" id="PF02880">
    <property type="entry name" value="PGM_PMM_III"/>
    <property type="match status" value="1"/>
</dbReference>
<dbReference type="InterPro" id="IPR005846">
    <property type="entry name" value="A-D-PHexomutase_a/b/a-III"/>
</dbReference>
<dbReference type="InterPro" id="IPR005845">
    <property type="entry name" value="A-D-PHexomutase_a/b/a-II"/>
</dbReference>
<dbReference type="InterPro" id="IPR016066">
    <property type="entry name" value="A-D-PHexomutase_CS"/>
</dbReference>
<feature type="domain" description="Alpha-D-phosphohexomutase C-terminal" evidence="8">
    <location>
        <begin position="375"/>
        <end position="444"/>
    </location>
</feature>
<keyword evidence="3" id="KW-0597">Phosphoprotein</keyword>
<organism evidence="12 13">
    <name type="scientific">Candidatus Berkelbacteria bacterium CG10_big_fil_rev_8_21_14_0_10_43_14</name>
    <dbReference type="NCBI Taxonomy" id="1974515"/>
    <lineage>
        <taxon>Bacteria</taxon>
        <taxon>Candidatus Berkelbacteria</taxon>
    </lineage>
</organism>
<evidence type="ECO:0000256" key="1">
    <source>
        <dbReference type="ARBA" id="ARBA00001946"/>
    </source>
</evidence>
<proteinExistence type="inferred from homology"/>
<evidence type="ECO:0000256" key="7">
    <source>
        <dbReference type="RuleBase" id="RU004326"/>
    </source>
</evidence>
<dbReference type="Pfam" id="PF02878">
    <property type="entry name" value="PGM_PMM_I"/>
    <property type="match status" value="1"/>
</dbReference>
<comment type="caution">
    <text evidence="12">The sequence shown here is derived from an EMBL/GenBank/DDBJ whole genome shotgun (WGS) entry which is preliminary data.</text>
</comment>
<gene>
    <name evidence="12" type="ORF">COT79_02850</name>
</gene>
<dbReference type="Gene3D" id="3.30.310.50">
    <property type="entry name" value="Alpha-D-phosphohexomutase, C-terminal domain"/>
    <property type="match status" value="1"/>
</dbReference>
<dbReference type="GO" id="GO:0005975">
    <property type="term" value="P:carbohydrate metabolic process"/>
    <property type="evidence" value="ECO:0007669"/>
    <property type="project" value="InterPro"/>
</dbReference>
<evidence type="ECO:0000313" key="12">
    <source>
        <dbReference type="EMBL" id="PIS06759.1"/>
    </source>
</evidence>
<evidence type="ECO:0000256" key="2">
    <source>
        <dbReference type="ARBA" id="ARBA00010231"/>
    </source>
</evidence>
<dbReference type="PRINTS" id="PR00509">
    <property type="entry name" value="PGMPMM"/>
</dbReference>
<dbReference type="GO" id="GO:0016868">
    <property type="term" value="F:intramolecular phosphotransferase activity"/>
    <property type="evidence" value="ECO:0007669"/>
    <property type="project" value="InterPro"/>
</dbReference>
<dbReference type="InterPro" id="IPR016055">
    <property type="entry name" value="A-D-PHexomutase_a/b/a-I/II/III"/>
</dbReference>
<protein>
    <submittedName>
        <fullName evidence="12">Phosphomannomutase</fullName>
    </submittedName>
</protein>
<evidence type="ECO:0000259" key="11">
    <source>
        <dbReference type="Pfam" id="PF02880"/>
    </source>
</evidence>